<evidence type="ECO:0000256" key="1">
    <source>
        <dbReference type="ARBA" id="ARBA00023242"/>
    </source>
</evidence>
<organism evidence="4 5">
    <name type="scientific">Furculomyces boomerangus</name>
    <dbReference type="NCBI Taxonomy" id="61424"/>
    <lineage>
        <taxon>Eukaryota</taxon>
        <taxon>Fungi</taxon>
        <taxon>Fungi incertae sedis</taxon>
        <taxon>Zoopagomycota</taxon>
        <taxon>Kickxellomycotina</taxon>
        <taxon>Harpellomycetes</taxon>
        <taxon>Harpellales</taxon>
        <taxon>Harpellaceae</taxon>
        <taxon>Furculomyces</taxon>
    </lineage>
</organism>
<dbReference type="InterPro" id="IPR007219">
    <property type="entry name" value="XnlR_reg_dom"/>
</dbReference>
<sequence>MDRNSNKQQNPFKKPKTSGNEIPLPTNKRLEKMIFALPVSFPSAMMPTRIPELYHKMKNRQYPDYFYFSILALGNEIYKDITTEGDKNLGSLYEEESLELLKQETDIRNPLYLWTCVILLAYNSRSVNVLAHEKLRRLLISSVRISKIYQLDLSKIAKMKYTEEELEFRRRVFWCFYNHDRLTMSFRGSFPVIQDRDIVVNLPKNDFFWRFGGECKEEHPELMLWNNIANNIDTEDHPKEKHKDLVKTFLLH</sequence>
<gene>
    <name evidence="4" type="ORF">BB559_006837</name>
</gene>
<feature type="compositionally biased region" description="Polar residues" evidence="2">
    <location>
        <begin position="1"/>
        <end position="11"/>
    </location>
</feature>
<keyword evidence="5" id="KW-1185">Reference proteome</keyword>
<dbReference type="Pfam" id="PF04082">
    <property type="entry name" value="Fungal_trans"/>
    <property type="match status" value="1"/>
</dbReference>
<dbReference type="AlphaFoldDB" id="A0A2T9Y0B7"/>
<dbReference type="Proteomes" id="UP000245699">
    <property type="component" value="Unassembled WGS sequence"/>
</dbReference>
<feature type="non-terminal residue" evidence="4">
    <location>
        <position position="252"/>
    </location>
</feature>
<feature type="region of interest" description="Disordered" evidence="2">
    <location>
        <begin position="1"/>
        <end position="24"/>
    </location>
</feature>
<feature type="domain" description="Xylanolytic transcriptional activator regulatory" evidence="3">
    <location>
        <begin position="56"/>
        <end position="221"/>
    </location>
</feature>
<dbReference type="GO" id="GO:0008270">
    <property type="term" value="F:zinc ion binding"/>
    <property type="evidence" value="ECO:0007669"/>
    <property type="project" value="InterPro"/>
</dbReference>
<comment type="caution">
    <text evidence="4">The sequence shown here is derived from an EMBL/GenBank/DDBJ whole genome shotgun (WGS) entry which is preliminary data.</text>
</comment>
<evidence type="ECO:0000313" key="4">
    <source>
        <dbReference type="EMBL" id="PVU85757.1"/>
    </source>
</evidence>
<evidence type="ECO:0000256" key="2">
    <source>
        <dbReference type="SAM" id="MobiDB-lite"/>
    </source>
</evidence>
<reference evidence="4 5" key="1">
    <citation type="journal article" date="2018" name="MBio">
        <title>Comparative Genomics Reveals the Core Gene Toolbox for the Fungus-Insect Symbiosis.</title>
        <authorList>
            <person name="Wang Y."/>
            <person name="Stata M."/>
            <person name="Wang W."/>
            <person name="Stajich J.E."/>
            <person name="White M.M."/>
            <person name="Moncalvo J.M."/>
        </authorList>
    </citation>
    <scope>NUCLEOTIDE SEQUENCE [LARGE SCALE GENOMIC DNA]</scope>
    <source>
        <strain evidence="4 5">AUS-77-4</strain>
    </source>
</reference>
<protein>
    <recommendedName>
        <fullName evidence="3">Xylanolytic transcriptional activator regulatory domain-containing protein</fullName>
    </recommendedName>
</protein>
<dbReference type="OrthoDB" id="4161332at2759"/>
<dbReference type="EMBL" id="MBFT01001035">
    <property type="protein sequence ID" value="PVU85757.1"/>
    <property type="molecule type" value="Genomic_DNA"/>
</dbReference>
<evidence type="ECO:0000313" key="5">
    <source>
        <dbReference type="Proteomes" id="UP000245699"/>
    </source>
</evidence>
<keyword evidence="1" id="KW-0539">Nucleus</keyword>
<proteinExistence type="predicted"/>
<dbReference type="GO" id="GO:0003677">
    <property type="term" value="F:DNA binding"/>
    <property type="evidence" value="ECO:0007669"/>
    <property type="project" value="InterPro"/>
</dbReference>
<dbReference type="GO" id="GO:0006351">
    <property type="term" value="P:DNA-templated transcription"/>
    <property type="evidence" value="ECO:0007669"/>
    <property type="project" value="InterPro"/>
</dbReference>
<dbReference type="CDD" id="cd12148">
    <property type="entry name" value="fungal_TF_MHR"/>
    <property type="match status" value="1"/>
</dbReference>
<accession>A0A2T9Y0B7</accession>
<evidence type="ECO:0000259" key="3">
    <source>
        <dbReference type="Pfam" id="PF04082"/>
    </source>
</evidence>
<name>A0A2T9Y0B7_9FUNG</name>